<proteinExistence type="predicted"/>
<dbReference type="AntiFam" id="ANF00062">
    <property type="entry name" value="Shadow ORF (opposite ABC transporter protein)"/>
</dbReference>
<dbReference type="AlphaFoldDB" id="A0A2P2QRJ5"/>
<accession>A0A2P2QRJ5</accession>
<dbReference type="EMBL" id="GGEC01089155">
    <property type="protein sequence ID" value="MBX69639.1"/>
    <property type="molecule type" value="Transcribed_RNA"/>
</dbReference>
<protein>
    <submittedName>
        <fullName evidence="1">Uncharacterized protein</fullName>
    </submittedName>
</protein>
<sequence>MTAITSAFLTVLSRWATITVVRLTMILSNASCTILSDSASSALVASSKSNIRGSFKIALAIAILCFCPPES</sequence>
<reference evidence="1" key="1">
    <citation type="submission" date="2018-02" db="EMBL/GenBank/DDBJ databases">
        <title>Rhizophora mucronata_Transcriptome.</title>
        <authorList>
            <person name="Meera S.P."/>
            <person name="Sreeshan A."/>
            <person name="Augustine A."/>
        </authorList>
    </citation>
    <scope>NUCLEOTIDE SEQUENCE</scope>
    <source>
        <tissue evidence="1">Leaf</tissue>
    </source>
</reference>
<name>A0A2P2QRJ5_RHIMU</name>
<organism evidence="1">
    <name type="scientific">Rhizophora mucronata</name>
    <name type="common">Asiatic mangrove</name>
    <dbReference type="NCBI Taxonomy" id="61149"/>
    <lineage>
        <taxon>Eukaryota</taxon>
        <taxon>Viridiplantae</taxon>
        <taxon>Streptophyta</taxon>
        <taxon>Embryophyta</taxon>
        <taxon>Tracheophyta</taxon>
        <taxon>Spermatophyta</taxon>
        <taxon>Magnoliopsida</taxon>
        <taxon>eudicotyledons</taxon>
        <taxon>Gunneridae</taxon>
        <taxon>Pentapetalae</taxon>
        <taxon>rosids</taxon>
        <taxon>fabids</taxon>
        <taxon>Malpighiales</taxon>
        <taxon>Rhizophoraceae</taxon>
        <taxon>Rhizophora</taxon>
    </lineage>
</organism>
<evidence type="ECO:0000313" key="1">
    <source>
        <dbReference type="EMBL" id="MBX69639.1"/>
    </source>
</evidence>